<feature type="domain" description="D-isomer specific 2-hydroxyacid dehydrogenase NAD-binding" evidence="3">
    <location>
        <begin position="201"/>
        <end position="355"/>
    </location>
</feature>
<dbReference type="CDD" id="cd05301">
    <property type="entry name" value="GDH"/>
    <property type="match status" value="1"/>
</dbReference>
<evidence type="ECO:0000313" key="5">
    <source>
        <dbReference type="Proteomes" id="UP000663882"/>
    </source>
</evidence>
<dbReference type="GO" id="GO:0051287">
    <property type="term" value="F:NAD binding"/>
    <property type="evidence" value="ECO:0007669"/>
    <property type="project" value="InterPro"/>
</dbReference>
<dbReference type="Gene3D" id="3.40.50.720">
    <property type="entry name" value="NAD(P)-binding Rossmann-like Domain"/>
    <property type="match status" value="2"/>
</dbReference>
<keyword evidence="1" id="KW-0560">Oxidoreductase</keyword>
<dbReference type="PANTHER" id="PTHR10996:SF277">
    <property type="entry name" value="GLYOXYLATE REDUCTASE_HYDROXYPYRUVATE REDUCTASE"/>
    <property type="match status" value="1"/>
</dbReference>
<reference evidence="4" key="1">
    <citation type="submission" date="2021-02" db="EMBL/GenBank/DDBJ databases">
        <authorList>
            <person name="Nowell W R."/>
        </authorList>
    </citation>
    <scope>NUCLEOTIDE SEQUENCE</scope>
</reference>
<proteinExistence type="predicted"/>
<dbReference type="OrthoDB" id="298012at2759"/>
<dbReference type="PANTHER" id="PTHR10996">
    <property type="entry name" value="2-HYDROXYACID DEHYDROGENASE-RELATED"/>
    <property type="match status" value="1"/>
</dbReference>
<dbReference type="GO" id="GO:0005829">
    <property type="term" value="C:cytosol"/>
    <property type="evidence" value="ECO:0007669"/>
    <property type="project" value="TreeGrafter"/>
</dbReference>
<evidence type="ECO:0000259" key="3">
    <source>
        <dbReference type="Pfam" id="PF02826"/>
    </source>
</evidence>
<dbReference type="Proteomes" id="UP000663882">
    <property type="component" value="Unassembled WGS sequence"/>
</dbReference>
<gene>
    <name evidence="4" type="ORF">RFH988_LOCUS7966</name>
</gene>
<dbReference type="EMBL" id="CAJNOO010000262">
    <property type="protein sequence ID" value="CAF0881031.1"/>
    <property type="molecule type" value="Genomic_DNA"/>
</dbReference>
<dbReference type="SUPFAM" id="SSF52283">
    <property type="entry name" value="Formate/glycerate dehydrogenase catalytic domain-like"/>
    <property type="match status" value="1"/>
</dbReference>
<dbReference type="AlphaFoldDB" id="A0A813Y9J4"/>
<evidence type="ECO:0000256" key="1">
    <source>
        <dbReference type="ARBA" id="ARBA00023002"/>
    </source>
</evidence>
<dbReference type="InterPro" id="IPR036291">
    <property type="entry name" value="NAD(P)-bd_dom_sf"/>
</dbReference>
<dbReference type="InterPro" id="IPR006140">
    <property type="entry name" value="D-isomer_DH_NAD-bd"/>
</dbReference>
<name>A0A813Y9J4_9BILA</name>
<protein>
    <recommendedName>
        <fullName evidence="2">Glyoxylate reductase/hydroxypyruvate reductase</fullName>
    </recommendedName>
</protein>
<dbReference type="InterPro" id="IPR029753">
    <property type="entry name" value="D-isomer_DH_CS"/>
</dbReference>
<evidence type="ECO:0000313" key="4">
    <source>
        <dbReference type="EMBL" id="CAF0881031.1"/>
    </source>
</evidence>
<dbReference type="GO" id="GO:0008465">
    <property type="term" value="F:hydroxypyruvate reductase (NADH) activity"/>
    <property type="evidence" value="ECO:0007669"/>
    <property type="project" value="TreeGrafter"/>
</dbReference>
<dbReference type="Pfam" id="PF02826">
    <property type="entry name" value="2-Hacid_dh_C"/>
    <property type="match status" value="1"/>
</dbReference>
<dbReference type="PROSITE" id="PS00671">
    <property type="entry name" value="D_2_HYDROXYACID_DH_3"/>
    <property type="match status" value="1"/>
</dbReference>
<accession>A0A813Y9J4</accession>
<organism evidence="4 5">
    <name type="scientific">Rotaria sordida</name>
    <dbReference type="NCBI Taxonomy" id="392033"/>
    <lineage>
        <taxon>Eukaryota</taxon>
        <taxon>Metazoa</taxon>
        <taxon>Spiralia</taxon>
        <taxon>Gnathifera</taxon>
        <taxon>Rotifera</taxon>
        <taxon>Eurotatoria</taxon>
        <taxon>Bdelloidea</taxon>
        <taxon>Philodinida</taxon>
        <taxon>Philodinidae</taxon>
        <taxon>Rotaria</taxon>
    </lineage>
</organism>
<sequence length="360" mass="40734">MCFIVISYQSDVTYCFYLFDSYSLHLLLAEILIEFELINGSISVDNQNEERAAIYKFKQRLDRFGKIAPEAKKISRALCFGTSHTMTSTTRPHLFITFQMPSQFIHSLERVFDLDYQDIPARLSHEQILSRIRAHTPDAILFSGGTKIDKEIISAAGDKLKMLATFSVGYNHIDIKECEKRGIPIGYTPGVLTDTTADLAITLLLATSRRIAEAMRTVRNGEWGTSSNIMWMCGKPLINSTIGIVGLGRIGLAIARRLQPFSIQRILYSGTREKYFDSDNDKKLFKFVQFEELLHESDFVIIACALNEETTNMFNKKAFEQMKNDAILINISRGGIVDQDALYDALKNGQIRAAGKESFY</sequence>
<dbReference type="InterPro" id="IPR050223">
    <property type="entry name" value="D-isomer_2-hydroxyacid_DH"/>
</dbReference>
<comment type="caution">
    <text evidence="4">The sequence shown here is derived from an EMBL/GenBank/DDBJ whole genome shotgun (WGS) entry which is preliminary data.</text>
</comment>
<dbReference type="GO" id="GO:0030267">
    <property type="term" value="F:glyoxylate reductase (NADPH) activity"/>
    <property type="evidence" value="ECO:0007669"/>
    <property type="project" value="TreeGrafter"/>
</dbReference>
<dbReference type="SUPFAM" id="SSF51735">
    <property type="entry name" value="NAD(P)-binding Rossmann-fold domains"/>
    <property type="match status" value="1"/>
</dbReference>
<dbReference type="FunFam" id="3.40.50.720:FF:000026">
    <property type="entry name" value="Glyoxylate/hydroxypyruvate reductase B"/>
    <property type="match status" value="1"/>
</dbReference>
<evidence type="ECO:0000256" key="2">
    <source>
        <dbReference type="ARBA" id="ARBA00073306"/>
    </source>
</evidence>